<dbReference type="OrthoDB" id="2989824at2"/>
<organism evidence="3 4">
    <name type="scientific">Paranoxybacillus vitaminiphilus</name>
    <dbReference type="NCBI Taxonomy" id="581036"/>
    <lineage>
        <taxon>Bacteria</taxon>
        <taxon>Bacillati</taxon>
        <taxon>Bacillota</taxon>
        <taxon>Bacilli</taxon>
        <taxon>Bacillales</taxon>
        <taxon>Anoxybacillaceae</taxon>
        <taxon>Paranoxybacillus</taxon>
    </lineage>
</organism>
<dbReference type="Pfam" id="PF18917">
    <property type="entry name" value="LiaI-LiaF-like_TM1"/>
    <property type="match status" value="1"/>
</dbReference>
<comment type="caution">
    <text evidence="3">The sequence shown here is derived from an EMBL/GenBank/DDBJ whole genome shotgun (WGS) entry which is preliminary data.</text>
</comment>
<evidence type="ECO:0000313" key="3">
    <source>
        <dbReference type="EMBL" id="RAK21359.1"/>
    </source>
</evidence>
<evidence type="ECO:0000313" key="4">
    <source>
        <dbReference type="Proteomes" id="UP000248555"/>
    </source>
</evidence>
<keyword evidence="1" id="KW-0812">Transmembrane</keyword>
<feature type="transmembrane region" description="Helical" evidence="1">
    <location>
        <begin position="138"/>
        <end position="158"/>
    </location>
</feature>
<reference evidence="3 4" key="1">
    <citation type="submission" date="2018-06" db="EMBL/GenBank/DDBJ databases">
        <title>Genomic Encyclopedia of Type Strains, Phase III (KMG-III): the genomes of soil and plant-associated and newly described type strains.</title>
        <authorList>
            <person name="Whitman W."/>
        </authorList>
    </citation>
    <scope>NUCLEOTIDE SEQUENCE [LARGE SCALE GENOMIC DNA]</scope>
    <source>
        <strain evidence="3 4">CGMCC 1.8979</strain>
    </source>
</reference>
<keyword evidence="4" id="KW-1185">Reference proteome</keyword>
<feature type="transmembrane region" description="Helical" evidence="1">
    <location>
        <begin position="84"/>
        <end position="100"/>
    </location>
</feature>
<accession>A0A327YTN4</accession>
<dbReference type="Proteomes" id="UP000248555">
    <property type="component" value="Unassembled WGS sequence"/>
</dbReference>
<dbReference type="AlphaFoldDB" id="A0A327YTN4"/>
<proteinExistence type="predicted"/>
<sequence>MKKQGIFSGIIFIGFGLYFLSEQLHFPFLRSLQSWPTLLMIVGLALLGQAYYAKEYQQIFAGTILFGFGLHFHFLQYVKVWPNNIGMLLLIIAIGMLLHAQKTKSGFVYGLFFLLLSCVLLFYNRINQWFNFVESGISILWKFWPVGLIIVGTYLLFIKKR</sequence>
<keyword evidence="1" id="KW-0472">Membrane</keyword>
<dbReference type="EMBL" id="QLMH01000003">
    <property type="protein sequence ID" value="RAK21359.1"/>
    <property type="molecule type" value="Genomic_DNA"/>
</dbReference>
<gene>
    <name evidence="3" type="ORF">B0I26_103320</name>
</gene>
<feature type="domain" description="LiaI-LiaF-like transmembrane region" evidence="2">
    <location>
        <begin position="6"/>
        <end position="47"/>
    </location>
</feature>
<dbReference type="RefSeq" id="WP_111644609.1">
    <property type="nucleotide sequence ID" value="NZ_QLMH01000003.1"/>
</dbReference>
<dbReference type="InterPro" id="IPR043726">
    <property type="entry name" value="LiaI-LiaF-like_TM1"/>
</dbReference>
<evidence type="ECO:0000259" key="2">
    <source>
        <dbReference type="Pfam" id="PF18917"/>
    </source>
</evidence>
<name>A0A327YTN4_9BACL</name>
<feature type="transmembrane region" description="Helical" evidence="1">
    <location>
        <begin position="107"/>
        <end position="126"/>
    </location>
</feature>
<protein>
    <recommendedName>
        <fullName evidence="2">LiaI-LiaF-like transmembrane region domain-containing protein</fullName>
    </recommendedName>
</protein>
<evidence type="ECO:0000256" key="1">
    <source>
        <dbReference type="SAM" id="Phobius"/>
    </source>
</evidence>
<keyword evidence="1" id="KW-1133">Transmembrane helix</keyword>
<feature type="transmembrane region" description="Helical" evidence="1">
    <location>
        <begin position="33"/>
        <end position="52"/>
    </location>
</feature>
<feature type="transmembrane region" description="Helical" evidence="1">
    <location>
        <begin position="59"/>
        <end position="78"/>
    </location>
</feature>
<feature type="transmembrane region" description="Helical" evidence="1">
    <location>
        <begin position="5"/>
        <end position="21"/>
    </location>
</feature>